<keyword evidence="3" id="KW-1185">Reference proteome</keyword>
<name>A0A834LMH4_RHOSS</name>
<accession>A0A834LMH4</accession>
<evidence type="ECO:0000313" key="3">
    <source>
        <dbReference type="Proteomes" id="UP000626092"/>
    </source>
</evidence>
<dbReference type="OrthoDB" id="4310724at2759"/>
<protein>
    <submittedName>
        <fullName evidence="2">Uncharacterized protein</fullName>
    </submittedName>
</protein>
<dbReference type="Proteomes" id="UP000626092">
    <property type="component" value="Unassembled WGS sequence"/>
</dbReference>
<feature type="region of interest" description="Disordered" evidence="1">
    <location>
        <begin position="61"/>
        <end position="82"/>
    </location>
</feature>
<reference evidence="2" key="1">
    <citation type="submission" date="2019-11" db="EMBL/GenBank/DDBJ databases">
        <authorList>
            <person name="Liu Y."/>
            <person name="Hou J."/>
            <person name="Li T.-Q."/>
            <person name="Guan C.-H."/>
            <person name="Wu X."/>
            <person name="Wu H.-Z."/>
            <person name="Ling F."/>
            <person name="Zhang R."/>
            <person name="Shi X.-G."/>
            <person name="Ren J.-P."/>
            <person name="Chen E.-F."/>
            <person name="Sun J.-M."/>
        </authorList>
    </citation>
    <scope>NUCLEOTIDE SEQUENCE</scope>
    <source>
        <strain evidence="2">Adult_tree_wgs_1</strain>
        <tissue evidence="2">Leaves</tissue>
    </source>
</reference>
<organism evidence="2 3">
    <name type="scientific">Rhododendron simsii</name>
    <name type="common">Sims's rhododendron</name>
    <dbReference type="NCBI Taxonomy" id="118357"/>
    <lineage>
        <taxon>Eukaryota</taxon>
        <taxon>Viridiplantae</taxon>
        <taxon>Streptophyta</taxon>
        <taxon>Embryophyta</taxon>
        <taxon>Tracheophyta</taxon>
        <taxon>Spermatophyta</taxon>
        <taxon>Magnoliopsida</taxon>
        <taxon>eudicotyledons</taxon>
        <taxon>Gunneridae</taxon>
        <taxon>Pentapetalae</taxon>
        <taxon>asterids</taxon>
        <taxon>Ericales</taxon>
        <taxon>Ericaceae</taxon>
        <taxon>Ericoideae</taxon>
        <taxon>Rhodoreae</taxon>
        <taxon>Rhododendron</taxon>
    </lineage>
</organism>
<sequence>MSKPGALDLANSVGGTIAKEEVNNAVEKYEKYHCYYGGDEKERKANYADMPKGSLMITLIGPKRRGGSRTGAAKIRIHGQSE</sequence>
<dbReference type="AlphaFoldDB" id="A0A834LMH4"/>
<proteinExistence type="predicted"/>
<comment type="caution">
    <text evidence="2">The sequence shown here is derived from an EMBL/GenBank/DDBJ whole genome shotgun (WGS) entry which is preliminary data.</text>
</comment>
<gene>
    <name evidence="2" type="ORF">RHSIM_Rhsim05G0184200</name>
</gene>
<evidence type="ECO:0000256" key="1">
    <source>
        <dbReference type="SAM" id="MobiDB-lite"/>
    </source>
</evidence>
<dbReference type="EMBL" id="WJXA01000005">
    <property type="protein sequence ID" value="KAF7142779.1"/>
    <property type="molecule type" value="Genomic_DNA"/>
</dbReference>
<evidence type="ECO:0000313" key="2">
    <source>
        <dbReference type="EMBL" id="KAF7142779.1"/>
    </source>
</evidence>